<dbReference type="PANTHER" id="PTHR43877:SF2">
    <property type="entry name" value="AMINOALKYLPHOSPHONATE N-ACETYLTRANSFERASE-RELATED"/>
    <property type="match status" value="1"/>
</dbReference>
<dbReference type="InterPro" id="IPR050832">
    <property type="entry name" value="Bact_Acetyltransf"/>
</dbReference>
<protein>
    <submittedName>
        <fullName evidence="4">Acetyltransferase</fullName>
    </submittedName>
</protein>
<dbReference type="PaxDb" id="246196-MSMEI_0183"/>
<evidence type="ECO:0000313" key="4">
    <source>
        <dbReference type="EMBL" id="ABK70568.1"/>
    </source>
</evidence>
<dbReference type="Gene3D" id="3.40.630.30">
    <property type="match status" value="1"/>
</dbReference>
<gene>
    <name evidence="4" type="ordered locus">MSMEG_0187</name>
</gene>
<dbReference type="SUPFAM" id="SSF55729">
    <property type="entry name" value="Acyl-CoA N-acyltransferases (Nat)"/>
    <property type="match status" value="1"/>
</dbReference>
<proteinExistence type="predicted"/>
<accession>A0QNW6</accession>
<dbReference type="PATRIC" id="fig|246196.19.peg.184"/>
<reference evidence="4 5" key="1">
    <citation type="submission" date="2006-10" db="EMBL/GenBank/DDBJ databases">
        <authorList>
            <person name="Fleischmann R.D."/>
            <person name="Dodson R.J."/>
            <person name="Haft D.H."/>
            <person name="Merkel J.S."/>
            <person name="Nelson W.C."/>
            <person name="Fraser C.M."/>
        </authorList>
    </citation>
    <scope>NUCLEOTIDE SEQUENCE [LARGE SCALE GENOMIC DNA]</scope>
    <source>
        <strain evidence="5">ATCC 700084 / mc(2)155</strain>
    </source>
</reference>
<dbReference type="InterPro" id="IPR000182">
    <property type="entry name" value="GNAT_dom"/>
</dbReference>
<dbReference type="EMBL" id="CP000480">
    <property type="protein sequence ID" value="ABK70568.1"/>
    <property type="molecule type" value="Genomic_DNA"/>
</dbReference>
<sequence length="158" mass="17742">MFYGCRVSDTVIRRAEPADVPGIERLVRDAFALYVPRIGREPAPMSADYAAALENSRVWVLEADGRLVGALVNEVHDDHLLLDTVAVAPGTQGRGYGARLLARAEQDARELGLPEVRLYTNEKMTENQTFYPRHGYVETARGEQDGYSRVFYAKRITR</sequence>
<dbReference type="PANTHER" id="PTHR43877">
    <property type="entry name" value="AMINOALKYLPHOSPHONATE N-ACETYLTRANSFERASE-RELATED-RELATED"/>
    <property type="match status" value="1"/>
</dbReference>
<organism evidence="4 5">
    <name type="scientific">Mycolicibacterium smegmatis (strain ATCC 700084 / mc(2)155)</name>
    <name type="common">Mycobacterium smegmatis</name>
    <dbReference type="NCBI Taxonomy" id="246196"/>
    <lineage>
        <taxon>Bacteria</taxon>
        <taxon>Bacillati</taxon>
        <taxon>Actinomycetota</taxon>
        <taxon>Actinomycetes</taxon>
        <taxon>Mycobacteriales</taxon>
        <taxon>Mycobacteriaceae</taxon>
        <taxon>Mycolicibacterium</taxon>
    </lineage>
</organism>
<dbReference type="AlphaFoldDB" id="A0QNW6"/>
<keyword evidence="1" id="KW-0808">Transferase</keyword>
<evidence type="ECO:0000313" key="5">
    <source>
        <dbReference type="Proteomes" id="UP000000757"/>
    </source>
</evidence>
<dbReference type="PROSITE" id="PS51186">
    <property type="entry name" value="GNAT"/>
    <property type="match status" value="1"/>
</dbReference>
<dbReference type="CDD" id="cd04301">
    <property type="entry name" value="NAT_SF"/>
    <property type="match status" value="1"/>
</dbReference>
<dbReference type="Proteomes" id="UP000000757">
    <property type="component" value="Chromosome"/>
</dbReference>
<dbReference type="InterPro" id="IPR016181">
    <property type="entry name" value="Acyl_CoA_acyltransferase"/>
</dbReference>
<evidence type="ECO:0000256" key="1">
    <source>
        <dbReference type="ARBA" id="ARBA00022679"/>
    </source>
</evidence>
<feature type="domain" description="N-acetyltransferase" evidence="3">
    <location>
        <begin position="10"/>
        <end position="157"/>
    </location>
</feature>
<dbReference type="OrthoDB" id="572496at2"/>
<keyword evidence="2" id="KW-0012">Acyltransferase</keyword>
<name>A0QNW6_MYCS2</name>
<dbReference type="Pfam" id="PF13508">
    <property type="entry name" value="Acetyltransf_7"/>
    <property type="match status" value="1"/>
</dbReference>
<dbReference type="STRING" id="246196.MSMEG_0187"/>
<keyword evidence="5" id="KW-1185">Reference proteome</keyword>
<evidence type="ECO:0000259" key="3">
    <source>
        <dbReference type="PROSITE" id="PS51186"/>
    </source>
</evidence>
<dbReference type="eggNOG" id="COG0456">
    <property type="taxonomic scope" value="Bacteria"/>
</dbReference>
<dbReference type="GO" id="GO:0016747">
    <property type="term" value="F:acyltransferase activity, transferring groups other than amino-acyl groups"/>
    <property type="evidence" value="ECO:0007669"/>
    <property type="project" value="InterPro"/>
</dbReference>
<evidence type="ECO:0000256" key="2">
    <source>
        <dbReference type="ARBA" id="ARBA00023315"/>
    </source>
</evidence>
<dbReference type="KEGG" id="msm:MSMEG_0187"/>